<dbReference type="PROSITE" id="PS00675">
    <property type="entry name" value="SIGMA54_INTERACT_1"/>
    <property type="match status" value="1"/>
</dbReference>
<dbReference type="PANTHER" id="PTHR43023">
    <property type="entry name" value="PROTEIN TRIGALACTOSYLDIACYLGLYCEROL 3, CHLOROPLASTIC"/>
    <property type="match status" value="1"/>
</dbReference>
<evidence type="ECO:0000256" key="3">
    <source>
        <dbReference type="ARBA" id="ARBA00022840"/>
    </source>
</evidence>
<comment type="caution">
    <text evidence="6">The sequence shown here is derived from an EMBL/GenBank/DDBJ whole genome shotgun (WGS) entry which is preliminary data.</text>
</comment>
<dbReference type="PROSITE" id="PS00211">
    <property type="entry name" value="ABC_TRANSPORTER_1"/>
    <property type="match status" value="1"/>
</dbReference>
<evidence type="ECO:0000256" key="4">
    <source>
        <dbReference type="ARBA" id="ARBA00024725"/>
    </source>
</evidence>
<keyword evidence="1" id="KW-0813">Transport</keyword>
<dbReference type="InterPro" id="IPR025662">
    <property type="entry name" value="Sigma_54_int_dom_ATP-bd_1"/>
</dbReference>
<comment type="function">
    <text evidence="4">Part of an ABC transporter complex. Transmembrane domains (TMD) form a pore in the inner membrane and the ATP-binding domain (NBD) is responsible for energy generation.</text>
</comment>
<keyword evidence="7" id="KW-1185">Reference proteome</keyword>
<gene>
    <name evidence="6" type="ORF">sL5_09370</name>
</gene>
<dbReference type="SMART" id="SM00382">
    <property type="entry name" value="AAA"/>
    <property type="match status" value="1"/>
</dbReference>
<evidence type="ECO:0000256" key="1">
    <source>
        <dbReference type="ARBA" id="ARBA00022448"/>
    </source>
</evidence>
<evidence type="ECO:0000313" key="7">
    <source>
        <dbReference type="Proteomes" id="UP000637906"/>
    </source>
</evidence>
<dbReference type="SUPFAM" id="SSF52540">
    <property type="entry name" value="P-loop containing nucleoside triphosphate hydrolases"/>
    <property type="match status" value="1"/>
</dbReference>
<keyword evidence="3 6" id="KW-0067">ATP-binding</keyword>
<sequence length="236" mass="25945">MSNIISISDLHLSFGGRKILDGINLQVSRGESLVIIGESGSGKSVLTKIIIGLMSPDLGTIKINIPGNNKVLNFGVLFQNSALFDSITVWENISFNFKKRLNVSEKEAKKLAIDKLNMVRLSRDTADMFPLELSGGMKKRVALARAIAHSPQMIILDEPTSGLDPIVTDLISDIIIKLSNELNPTIITITHDIHSAFRIANKIAVLYHGKILFCGTVEEIKKTNNNYIKCLIKHAV</sequence>
<dbReference type="EMBL" id="BNGU01000049">
    <property type="protein sequence ID" value="GHM59944.1"/>
    <property type="molecule type" value="Genomic_DNA"/>
</dbReference>
<feature type="domain" description="ABC transporter" evidence="5">
    <location>
        <begin position="5"/>
        <end position="233"/>
    </location>
</feature>
<dbReference type="AlphaFoldDB" id="A0A8J3MMH3"/>
<protein>
    <submittedName>
        <fullName evidence="6">Organic solvent ABC transporter ATP-binding protein</fullName>
    </submittedName>
</protein>
<organism evidence="6 7">
    <name type="scientific">Candidatus Mesenet longicola</name>
    <dbReference type="NCBI Taxonomy" id="1892558"/>
    <lineage>
        <taxon>Bacteria</taxon>
        <taxon>Pseudomonadati</taxon>
        <taxon>Pseudomonadota</taxon>
        <taxon>Alphaproteobacteria</taxon>
        <taxon>Rickettsiales</taxon>
        <taxon>Anaplasmataceae</taxon>
        <taxon>Candidatus Mesenet</taxon>
    </lineage>
</organism>
<dbReference type="GO" id="GO:0005524">
    <property type="term" value="F:ATP binding"/>
    <property type="evidence" value="ECO:0007669"/>
    <property type="project" value="UniProtKB-KW"/>
</dbReference>
<name>A0A8J3MMH3_9RICK</name>
<proteinExistence type="predicted"/>
<dbReference type="Proteomes" id="UP000637906">
    <property type="component" value="Unassembled WGS sequence"/>
</dbReference>
<reference evidence="6 7" key="1">
    <citation type="journal article" date="2021" name="Microb. Ecol.">
        <title>Candidatus Mesenet longicola: Novel Endosymbionts of Brontispa longissima that Induce Cytoplasmic Incompatibility.</title>
        <authorList>
            <person name="Takano S."/>
            <person name="Gotoh Y."/>
            <person name="Hayashi T."/>
        </authorList>
    </citation>
    <scope>NUCLEOTIDE SEQUENCE [LARGE SCALE GENOMIC DNA]</scope>
    <source>
        <strain evidence="6">L5</strain>
    </source>
</reference>
<dbReference type="InterPro" id="IPR003593">
    <property type="entry name" value="AAA+_ATPase"/>
</dbReference>
<dbReference type="InterPro" id="IPR027417">
    <property type="entry name" value="P-loop_NTPase"/>
</dbReference>
<evidence type="ECO:0000256" key="2">
    <source>
        <dbReference type="ARBA" id="ARBA00022741"/>
    </source>
</evidence>
<dbReference type="InterPro" id="IPR017871">
    <property type="entry name" value="ABC_transporter-like_CS"/>
</dbReference>
<dbReference type="Pfam" id="PF00005">
    <property type="entry name" value="ABC_tran"/>
    <property type="match status" value="1"/>
</dbReference>
<dbReference type="Gene3D" id="3.40.50.300">
    <property type="entry name" value="P-loop containing nucleotide triphosphate hydrolases"/>
    <property type="match status" value="1"/>
</dbReference>
<accession>A0A8J3MMH3</accession>
<dbReference type="PROSITE" id="PS50893">
    <property type="entry name" value="ABC_TRANSPORTER_2"/>
    <property type="match status" value="1"/>
</dbReference>
<dbReference type="GO" id="GO:0016887">
    <property type="term" value="F:ATP hydrolysis activity"/>
    <property type="evidence" value="ECO:0007669"/>
    <property type="project" value="InterPro"/>
</dbReference>
<evidence type="ECO:0000259" key="5">
    <source>
        <dbReference type="PROSITE" id="PS50893"/>
    </source>
</evidence>
<dbReference type="PANTHER" id="PTHR43023:SF6">
    <property type="entry name" value="INTERMEMBRANE PHOSPHOLIPID TRANSPORT SYSTEM ATP-BINDING PROTEIN MLAF"/>
    <property type="match status" value="1"/>
</dbReference>
<keyword evidence="2" id="KW-0547">Nucleotide-binding</keyword>
<evidence type="ECO:0000313" key="6">
    <source>
        <dbReference type="EMBL" id="GHM59944.1"/>
    </source>
</evidence>
<dbReference type="InterPro" id="IPR003439">
    <property type="entry name" value="ABC_transporter-like_ATP-bd"/>
</dbReference>